<gene>
    <name evidence="1" type="ORF">CONCODRAFT_8454</name>
</gene>
<organism evidence="1 2">
    <name type="scientific">Conidiobolus coronatus (strain ATCC 28846 / CBS 209.66 / NRRL 28638)</name>
    <name type="common">Delacroixia coronata</name>
    <dbReference type="NCBI Taxonomy" id="796925"/>
    <lineage>
        <taxon>Eukaryota</taxon>
        <taxon>Fungi</taxon>
        <taxon>Fungi incertae sedis</taxon>
        <taxon>Zoopagomycota</taxon>
        <taxon>Entomophthoromycotina</taxon>
        <taxon>Entomophthoromycetes</taxon>
        <taxon>Entomophthorales</taxon>
        <taxon>Ancylistaceae</taxon>
        <taxon>Conidiobolus</taxon>
    </lineage>
</organism>
<accession>A0A137P291</accession>
<dbReference type="EMBL" id="KQ964545">
    <property type="protein sequence ID" value="KXN69166.1"/>
    <property type="molecule type" value="Genomic_DNA"/>
</dbReference>
<keyword evidence="2" id="KW-1185">Reference proteome</keyword>
<dbReference type="Proteomes" id="UP000070444">
    <property type="component" value="Unassembled WGS sequence"/>
</dbReference>
<evidence type="ECO:0000313" key="2">
    <source>
        <dbReference type="Proteomes" id="UP000070444"/>
    </source>
</evidence>
<name>A0A137P291_CONC2</name>
<protein>
    <submittedName>
        <fullName evidence="1">Uncharacterized protein</fullName>
    </submittedName>
</protein>
<sequence>MVDYRSYAHNSAIFFIFKSFSQFDYISVDGLDILTCEQSFYLICDGDSNKQLNYSKEDQLHEILSLERKSRIPLKFIESGEGVCLYSDEFGYLQVVYNGEWKSYMSIFGKNSFEFPIILEQTEAYSVYYLKY</sequence>
<reference evidence="1 2" key="1">
    <citation type="journal article" date="2015" name="Genome Biol. Evol.">
        <title>Phylogenomic analyses indicate that early fungi evolved digesting cell walls of algal ancestors of land plants.</title>
        <authorList>
            <person name="Chang Y."/>
            <person name="Wang S."/>
            <person name="Sekimoto S."/>
            <person name="Aerts A.L."/>
            <person name="Choi C."/>
            <person name="Clum A."/>
            <person name="LaButti K.M."/>
            <person name="Lindquist E.A."/>
            <person name="Yee Ngan C."/>
            <person name="Ohm R.A."/>
            <person name="Salamov A.A."/>
            <person name="Grigoriev I.V."/>
            <person name="Spatafora J.W."/>
            <person name="Berbee M.L."/>
        </authorList>
    </citation>
    <scope>NUCLEOTIDE SEQUENCE [LARGE SCALE GENOMIC DNA]</scope>
    <source>
        <strain evidence="1 2">NRRL 28638</strain>
    </source>
</reference>
<evidence type="ECO:0000313" key="1">
    <source>
        <dbReference type="EMBL" id="KXN69166.1"/>
    </source>
</evidence>
<proteinExistence type="predicted"/>
<dbReference type="AlphaFoldDB" id="A0A137P291"/>